<keyword evidence="3" id="KW-1185">Reference proteome</keyword>
<sequence>GGLRFGGSLAPGCGSVYVVAVADCPLSFCRLTRYIVLLCFTKFLKAVGLFESYDLLKAVHLVQFIFIVQLGSAFFMLLFQKPFSSGKVVTKRQVKNLKDSLRSVPNVSCFHDYIRMAEF</sequence>
<dbReference type="AlphaFoldDB" id="A0A8C0FSH2"/>
<keyword evidence="1" id="KW-1133">Transmembrane helix</keyword>
<evidence type="ECO:0000313" key="3">
    <source>
        <dbReference type="Proteomes" id="UP000694567"/>
    </source>
</evidence>
<dbReference type="Ensembl" id="ENSBOBT00000023319.1">
    <property type="protein sequence ID" value="ENSBOBP00000022809.1"/>
    <property type="gene ID" value="ENSBOBG00000013695.1"/>
</dbReference>
<organism evidence="2 3">
    <name type="scientific">Bubo bubo</name>
    <name type="common">Eurasian eagle-owl</name>
    <name type="synonym">Strix bubo</name>
    <dbReference type="NCBI Taxonomy" id="30461"/>
    <lineage>
        <taxon>Eukaryota</taxon>
        <taxon>Metazoa</taxon>
        <taxon>Chordata</taxon>
        <taxon>Craniata</taxon>
        <taxon>Vertebrata</taxon>
        <taxon>Euteleostomi</taxon>
        <taxon>Archelosauria</taxon>
        <taxon>Archosauria</taxon>
        <taxon>Dinosauria</taxon>
        <taxon>Saurischia</taxon>
        <taxon>Theropoda</taxon>
        <taxon>Coelurosauria</taxon>
        <taxon>Aves</taxon>
        <taxon>Neognathae</taxon>
        <taxon>Neoaves</taxon>
        <taxon>Telluraves</taxon>
        <taxon>Strigiformes</taxon>
        <taxon>Strigidae</taxon>
        <taxon>Bubo</taxon>
    </lineage>
</organism>
<keyword evidence="1" id="KW-0472">Membrane</keyword>
<reference evidence="2" key="2">
    <citation type="submission" date="2025-09" db="UniProtKB">
        <authorList>
            <consortium name="Ensembl"/>
        </authorList>
    </citation>
    <scope>IDENTIFICATION</scope>
</reference>
<name>A0A8C0FSH2_BUBBB</name>
<dbReference type="Proteomes" id="UP000694567">
    <property type="component" value="Unplaced"/>
</dbReference>
<proteinExistence type="predicted"/>
<feature type="transmembrane region" description="Helical" evidence="1">
    <location>
        <begin position="58"/>
        <end position="79"/>
    </location>
</feature>
<protein>
    <submittedName>
        <fullName evidence="2">Uncharacterized protein</fullName>
    </submittedName>
</protein>
<keyword evidence="1" id="KW-0812">Transmembrane</keyword>
<evidence type="ECO:0000313" key="2">
    <source>
        <dbReference type="Ensembl" id="ENSBOBP00000022809.1"/>
    </source>
</evidence>
<evidence type="ECO:0000256" key="1">
    <source>
        <dbReference type="SAM" id="Phobius"/>
    </source>
</evidence>
<reference evidence="2" key="1">
    <citation type="submission" date="2025-08" db="UniProtKB">
        <authorList>
            <consortium name="Ensembl"/>
        </authorList>
    </citation>
    <scope>IDENTIFICATION</scope>
</reference>
<accession>A0A8C0FSH2</accession>